<evidence type="ECO:0000313" key="2">
    <source>
        <dbReference type="EMBL" id="RNG38026.1"/>
    </source>
</evidence>
<dbReference type="EMBL" id="RIBZ01000030">
    <property type="protein sequence ID" value="RNG38026.1"/>
    <property type="molecule type" value="Genomic_DNA"/>
</dbReference>
<evidence type="ECO:0000313" key="3">
    <source>
        <dbReference type="Proteomes" id="UP000275401"/>
    </source>
</evidence>
<accession>A0A3M8X703</accession>
<sequence>MPDLTVSELGRRYQVAHSTVARAITRATALRAQGHLAPAPPAPVNPGEPQLRYPTDQMDAWWPLRPPRGRP</sequence>
<comment type="caution">
    <text evidence="2">The sequence shown here is derived from an EMBL/GenBank/DDBJ whole genome shotgun (WGS) entry which is preliminary data.</text>
</comment>
<dbReference type="RefSeq" id="WP_148081810.1">
    <property type="nucleotide sequence ID" value="NZ_RIBZ01000030.1"/>
</dbReference>
<keyword evidence="3" id="KW-1185">Reference proteome</keyword>
<organism evidence="2 3">
    <name type="scientific">Streptomyces botrytidirepellens</name>
    <dbReference type="NCBI Taxonomy" id="2486417"/>
    <lineage>
        <taxon>Bacteria</taxon>
        <taxon>Bacillati</taxon>
        <taxon>Actinomycetota</taxon>
        <taxon>Actinomycetes</taxon>
        <taxon>Kitasatosporales</taxon>
        <taxon>Streptomycetaceae</taxon>
        <taxon>Streptomyces</taxon>
    </lineage>
</organism>
<protein>
    <submittedName>
        <fullName evidence="2">Uncharacterized protein</fullName>
    </submittedName>
</protein>
<reference evidence="2 3" key="1">
    <citation type="submission" date="2018-11" db="EMBL/GenBank/DDBJ databases">
        <title>The Potential of Streptomyces as Biocontrol Agents against the Tomato grey mould, Botrytis cinerea (Gray mold) Frontiers in Microbiology.</title>
        <authorList>
            <person name="Li D."/>
        </authorList>
    </citation>
    <scope>NUCLEOTIDE SEQUENCE [LARGE SCALE GENOMIC DNA]</scope>
    <source>
        <strain evidence="2 3">NEAU-LD23</strain>
    </source>
</reference>
<dbReference type="Proteomes" id="UP000275401">
    <property type="component" value="Unassembled WGS sequence"/>
</dbReference>
<dbReference type="AlphaFoldDB" id="A0A3M8X703"/>
<proteinExistence type="predicted"/>
<gene>
    <name evidence="2" type="ORF">EEJ42_01915</name>
</gene>
<feature type="region of interest" description="Disordered" evidence="1">
    <location>
        <begin position="34"/>
        <end position="71"/>
    </location>
</feature>
<feature type="non-terminal residue" evidence="2">
    <location>
        <position position="71"/>
    </location>
</feature>
<evidence type="ECO:0000256" key="1">
    <source>
        <dbReference type="SAM" id="MobiDB-lite"/>
    </source>
</evidence>
<name>A0A3M8X703_9ACTN</name>